<comment type="caution">
    <text evidence="2">The sequence shown here is derived from an EMBL/GenBank/DDBJ whole genome shotgun (WGS) entry which is preliminary data.</text>
</comment>
<dbReference type="EMBL" id="JBHFEH010000018">
    <property type="protein sequence ID" value="KAL2053844.1"/>
    <property type="molecule type" value="Genomic_DNA"/>
</dbReference>
<evidence type="ECO:0000259" key="1">
    <source>
        <dbReference type="Pfam" id="PF14420"/>
    </source>
</evidence>
<dbReference type="InterPro" id="IPR025676">
    <property type="entry name" value="Clr5_dom"/>
</dbReference>
<proteinExistence type="predicted"/>
<dbReference type="Pfam" id="PF14420">
    <property type="entry name" value="Clr5"/>
    <property type="match status" value="1"/>
</dbReference>
<gene>
    <name evidence="2" type="ORF">ABVK25_005773</name>
</gene>
<evidence type="ECO:0000313" key="2">
    <source>
        <dbReference type="EMBL" id="KAL2053844.1"/>
    </source>
</evidence>
<protein>
    <recommendedName>
        <fullName evidence="1">Clr5 domain-containing protein</fullName>
    </recommendedName>
</protein>
<accession>A0ABR4B7M1</accession>
<name>A0ABR4B7M1_9LECA</name>
<evidence type="ECO:0000313" key="3">
    <source>
        <dbReference type="Proteomes" id="UP001590951"/>
    </source>
</evidence>
<reference evidence="2 3" key="1">
    <citation type="submission" date="2024-09" db="EMBL/GenBank/DDBJ databases">
        <title>Rethinking Asexuality: The Enigmatic Case of Functional Sexual Genes in Lepraria (Stereocaulaceae).</title>
        <authorList>
            <person name="Doellman M."/>
            <person name="Sun Y."/>
            <person name="Barcenas-Pena A."/>
            <person name="Lumbsch H.T."/>
            <person name="Grewe F."/>
        </authorList>
    </citation>
    <scope>NUCLEOTIDE SEQUENCE [LARGE SCALE GENOMIC DNA]</scope>
    <source>
        <strain evidence="2 3">Grewe 0041</strain>
    </source>
</reference>
<keyword evidence="3" id="KW-1185">Reference proteome</keyword>
<organism evidence="2 3">
    <name type="scientific">Lepraria finkii</name>
    <dbReference type="NCBI Taxonomy" id="1340010"/>
    <lineage>
        <taxon>Eukaryota</taxon>
        <taxon>Fungi</taxon>
        <taxon>Dikarya</taxon>
        <taxon>Ascomycota</taxon>
        <taxon>Pezizomycotina</taxon>
        <taxon>Lecanoromycetes</taxon>
        <taxon>OSLEUM clade</taxon>
        <taxon>Lecanoromycetidae</taxon>
        <taxon>Lecanorales</taxon>
        <taxon>Lecanorineae</taxon>
        <taxon>Stereocaulaceae</taxon>
        <taxon>Lepraria</taxon>
    </lineage>
</organism>
<sequence length="81" mass="9704">MAEEHNFVITERQLKHRLLKKWNIKKNINRQDLAMLSFLVEKRKEAETDTKILYHGQDLAQDRIERACKRRKSAFIAVSPR</sequence>
<feature type="domain" description="Clr5" evidence="1">
    <location>
        <begin position="1"/>
        <end position="26"/>
    </location>
</feature>
<dbReference type="Proteomes" id="UP001590951">
    <property type="component" value="Unassembled WGS sequence"/>
</dbReference>